<comment type="caution">
    <text evidence="2">The sequence shown here is derived from an EMBL/GenBank/DDBJ whole genome shotgun (WGS) entry which is preliminary data.</text>
</comment>
<keyword evidence="3" id="KW-1185">Reference proteome</keyword>
<protein>
    <submittedName>
        <fullName evidence="2">Uncharacterized protein</fullName>
    </submittedName>
</protein>
<reference evidence="2" key="2">
    <citation type="submission" date="2023-06" db="EMBL/GenBank/DDBJ databases">
        <authorList>
            <consortium name="Lawrence Berkeley National Laboratory"/>
            <person name="Haridas S."/>
            <person name="Hensen N."/>
            <person name="Bonometti L."/>
            <person name="Westerberg I."/>
            <person name="Brannstrom I.O."/>
            <person name="Guillou S."/>
            <person name="Cros-Aarteil S."/>
            <person name="Calhoun S."/>
            <person name="Kuo A."/>
            <person name="Mondo S."/>
            <person name="Pangilinan J."/>
            <person name="Riley R."/>
            <person name="Labutti K."/>
            <person name="Andreopoulos B."/>
            <person name="Lipzen A."/>
            <person name="Chen C."/>
            <person name="Yanf M."/>
            <person name="Daum C."/>
            <person name="Ng V."/>
            <person name="Clum A."/>
            <person name="Steindorff A."/>
            <person name="Ohm R."/>
            <person name="Martin F."/>
            <person name="Silar P."/>
            <person name="Natvig D."/>
            <person name="Lalanne C."/>
            <person name="Gautier V."/>
            <person name="Ament-Velasquez S.L."/>
            <person name="Kruys A."/>
            <person name="Hutchinson M.I."/>
            <person name="Powell A.J."/>
            <person name="Barry K."/>
            <person name="Miller A.N."/>
            <person name="Grigoriev I.V."/>
            <person name="Debuchy R."/>
            <person name="Gladieux P."/>
            <person name="Thoren M.H."/>
            <person name="Johannesson H."/>
        </authorList>
    </citation>
    <scope>NUCLEOTIDE SEQUENCE</scope>
    <source>
        <strain evidence="2">CBS 958.72</strain>
    </source>
</reference>
<organism evidence="2 3">
    <name type="scientific">Lasiosphaeria ovina</name>
    <dbReference type="NCBI Taxonomy" id="92902"/>
    <lineage>
        <taxon>Eukaryota</taxon>
        <taxon>Fungi</taxon>
        <taxon>Dikarya</taxon>
        <taxon>Ascomycota</taxon>
        <taxon>Pezizomycotina</taxon>
        <taxon>Sordariomycetes</taxon>
        <taxon>Sordariomycetidae</taxon>
        <taxon>Sordariales</taxon>
        <taxon>Lasiosphaeriaceae</taxon>
        <taxon>Lasiosphaeria</taxon>
    </lineage>
</organism>
<reference evidence="2" key="1">
    <citation type="journal article" date="2023" name="Mol. Phylogenet. Evol.">
        <title>Genome-scale phylogeny and comparative genomics of the fungal order Sordariales.</title>
        <authorList>
            <person name="Hensen N."/>
            <person name="Bonometti L."/>
            <person name="Westerberg I."/>
            <person name="Brannstrom I.O."/>
            <person name="Guillou S."/>
            <person name="Cros-Aarteil S."/>
            <person name="Calhoun S."/>
            <person name="Haridas S."/>
            <person name="Kuo A."/>
            <person name="Mondo S."/>
            <person name="Pangilinan J."/>
            <person name="Riley R."/>
            <person name="LaButti K."/>
            <person name="Andreopoulos B."/>
            <person name="Lipzen A."/>
            <person name="Chen C."/>
            <person name="Yan M."/>
            <person name="Daum C."/>
            <person name="Ng V."/>
            <person name="Clum A."/>
            <person name="Steindorff A."/>
            <person name="Ohm R.A."/>
            <person name="Martin F."/>
            <person name="Silar P."/>
            <person name="Natvig D.O."/>
            <person name="Lalanne C."/>
            <person name="Gautier V."/>
            <person name="Ament-Velasquez S.L."/>
            <person name="Kruys A."/>
            <person name="Hutchinson M.I."/>
            <person name="Powell A.J."/>
            <person name="Barry K."/>
            <person name="Miller A.N."/>
            <person name="Grigoriev I.V."/>
            <person name="Debuchy R."/>
            <person name="Gladieux P."/>
            <person name="Hiltunen Thoren M."/>
            <person name="Johannesson H."/>
        </authorList>
    </citation>
    <scope>NUCLEOTIDE SEQUENCE</scope>
    <source>
        <strain evidence="2">CBS 958.72</strain>
    </source>
</reference>
<dbReference type="AlphaFoldDB" id="A0AAE0JV58"/>
<dbReference type="Proteomes" id="UP001287356">
    <property type="component" value="Unassembled WGS sequence"/>
</dbReference>
<feature type="region of interest" description="Disordered" evidence="1">
    <location>
        <begin position="166"/>
        <end position="189"/>
    </location>
</feature>
<gene>
    <name evidence="2" type="ORF">B0T24DRAFT_683491</name>
</gene>
<sequence length="189" mass="21457">MDIAHDVGLPAEQLNMATAIAAPFFVDRITDALRTPKAPGAFDFCRIVRETALPGIWTDRRKLQQHPASMRGFLSMASQLHLFGAEWWCIISLSRDEFKAFKARFEAEGDYRWPKYDYFPQLAKFVLRMAGTTHESVIEGFKGLVIEQLIDIRRAAKGSVTTGDEQRFKAAEKGARKQVNDQDSDYIPE</sequence>
<proteinExistence type="predicted"/>
<evidence type="ECO:0000313" key="2">
    <source>
        <dbReference type="EMBL" id="KAK3364853.1"/>
    </source>
</evidence>
<feature type="compositionally biased region" description="Basic and acidic residues" evidence="1">
    <location>
        <begin position="166"/>
        <end position="180"/>
    </location>
</feature>
<evidence type="ECO:0000313" key="3">
    <source>
        <dbReference type="Proteomes" id="UP001287356"/>
    </source>
</evidence>
<dbReference type="EMBL" id="JAULSN010000009">
    <property type="protein sequence ID" value="KAK3364853.1"/>
    <property type="molecule type" value="Genomic_DNA"/>
</dbReference>
<name>A0AAE0JV58_9PEZI</name>
<evidence type="ECO:0000256" key="1">
    <source>
        <dbReference type="SAM" id="MobiDB-lite"/>
    </source>
</evidence>
<accession>A0AAE0JV58</accession>